<evidence type="ECO:0000256" key="5">
    <source>
        <dbReference type="ARBA" id="ARBA00023136"/>
    </source>
</evidence>
<dbReference type="InterPro" id="IPR037185">
    <property type="entry name" value="EmrE-like"/>
</dbReference>
<dbReference type="PANTHER" id="PTHR32322:SF2">
    <property type="entry name" value="EAMA DOMAIN-CONTAINING PROTEIN"/>
    <property type="match status" value="1"/>
</dbReference>
<dbReference type="OrthoDB" id="9810818at2"/>
<feature type="domain" description="EamA" evidence="7">
    <location>
        <begin position="160"/>
        <end position="293"/>
    </location>
</feature>
<dbReference type="KEGG" id="tum:CBW65_21315"/>
<evidence type="ECO:0000256" key="1">
    <source>
        <dbReference type="ARBA" id="ARBA00004127"/>
    </source>
</evidence>
<evidence type="ECO:0000313" key="9">
    <source>
        <dbReference type="Proteomes" id="UP000195437"/>
    </source>
</evidence>
<evidence type="ECO:0000256" key="6">
    <source>
        <dbReference type="SAM" id="Phobius"/>
    </source>
</evidence>
<reference evidence="9" key="1">
    <citation type="submission" date="2017-05" db="EMBL/GenBank/DDBJ databases">
        <authorList>
            <person name="Sung H."/>
        </authorList>
    </citation>
    <scope>NUCLEOTIDE SEQUENCE [LARGE SCALE GENOMIC DNA]</scope>
    <source>
        <strain evidence="9">AR23208</strain>
    </source>
</reference>
<feature type="transmembrane region" description="Helical" evidence="6">
    <location>
        <begin position="101"/>
        <end position="121"/>
    </location>
</feature>
<name>A0A1Y0IRU2_9BACL</name>
<dbReference type="SUPFAM" id="SSF103481">
    <property type="entry name" value="Multidrug resistance efflux transporter EmrE"/>
    <property type="match status" value="2"/>
</dbReference>
<dbReference type="AlphaFoldDB" id="A0A1Y0IRU2"/>
<comment type="similarity">
    <text evidence="2">Belongs to the EamA transporter family.</text>
</comment>
<feature type="transmembrane region" description="Helical" evidence="6">
    <location>
        <begin position="77"/>
        <end position="95"/>
    </location>
</feature>
<comment type="subcellular location">
    <subcellularLocation>
        <location evidence="1">Endomembrane system</location>
        <topology evidence="1">Multi-pass membrane protein</topology>
    </subcellularLocation>
</comment>
<dbReference type="InterPro" id="IPR000620">
    <property type="entry name" value="EamA_dom"/>
</dbReference>
<accession>A0A1Y0IRU2</accession>
<organism evidence="8 9">
    <name type="scientific">Tumebacillus avium</name>
    <dbReference type="NCBI Taxonomy" id="1903704"/>
    <lineage>
        <taxon>Bacteria</taxon>
        <taxon>Bacillati</taxon>
        <taxon>Bacillota</taxon>
        <taxon>Bacilli</taxon>
        <taxon>Bacillales</taxon>
        <taxon>Alicyclobacillaceae</taxon>
        <taxon>Tumebacillus</taxon>
    </lineage>
</organism>
<feature type="domain" description="EamA" evidence="7">
    <location>
        <begin position="6"/>
        <end position="146"/>
    </location>
</feature>
<evidence type="ECO:0000256" key="2">
    <source>
        <dbReference type="ARBA" id="ARBA00007362"/>
    </source>
</evidence>
<evidence type="ECO:0000313" key="8">
    <source>
        <dbReference type="EMBL" id="ARU63231.1"/>
    </source>
</evidence>
<proteinExistence type="inferred from homology"/>
<feature type="transmembrane region" description="Helical" evidence="6">
    <location>
        <begin position="35"/>
        <end position="57"/>
    </location>
</feature>
<keyword evidence="5 6" id="KW-0472">Membrane</keyword>
<feature type="transmembrane region" description="Helical" evidence="6">
    <location>
        <begin position="252"/>
        <end position="270"/>
    </location>
</feature>
<dbReference type="InterPro" id="IPR050638">
    <property type="entry name" value="AA-Vitamin_Transporters"/>
</dbReference>
<feature type="transmembrane region" description="Helical" evidence="6">
    <location>
        <begin position="158"/>
        <end position="177"/>
    </location>
</feature>
<keyword evidence="4 6" id="KW-1133">Transmembrane helix</keyword>
<evidence type="ECO:0000259" key="7">
    <source>
        <dbReference type="Pfam" id="PF00892"/>
    </source>
</evidence>
<gene>
    <name evidence="8" type="ORF">CBW65_21315</name>
</gene>
<evidence type="ECO:0000256" key="4">
    <source>
        <dbReference type="ARBA" id="ARBA00022989"/>
    </source>
</evidence>
<sequence>MDARVKGFAMVLIGASLWGLSGTVAQKLFADYGFTTGYLVTMRLLIAGAVMIGVAWLRGKRADLVGVWKDPRDRLGVIVFGVLGMLGVQYTYFAAIETGNAATATLLQYLAPLLVTIYLAVQLRKMPRALEFAAVLLALLGTALLVTNGRWDGLSVPANAVVWGLVSAVALAFYTLYPAGLLKRRGSEVIVGWGMLIGGVGLLLVERPWGTTGQVWTGMSIALVLFVILFGTLIAFFLYLDSMRFLSPAETSLLACIEPLVAVIASVVWLRVPLGLFEIVGGLCIVATVVILSLPKKKIASQGEF</sequence>
<evidence type="ECO:0000256" key="3">
    <source>
        <dbReference type="ARBA" id="ARBA00022692"/>
    </source>
</evidence>
<keyword evidence="3 6" id="KW-0812">Transmembrane</keyword>
<protein>
    <submittedName>
        <fullName evidence="8">EamA family transporter</fullName>
    </submittedName>
</protein>
<dbReference type="GO" id="GO:0016020">
    <property type="term" value="C:membrane"/>
    <property type="evidence" value="ECO:0007669"/>
    <property type="project" value="UniProtKB-SubCell"/>
</dbReference>
<feature type="transmembrane region" description="Helical" evidence="6">
    <location>
        <begin position="276"/>
        <end position="294"/>
    </location>
</feature>
<dbReference type="EMBL" id="CP021434">
    <property type="protein sequence ID" value="ARU63231.1"/>
    <property type="molecule type" value="Genomic_DNA"/>
</dbReference>
<dbReference type="Proteomes" id="UP000195437">
    <property type="component" value="Chromosome"/>
</dbReference>
<feature type="transmembrane region" description="Helical" evidence="6">
    <location>
        <begin position="128"/>
        <end position="146"/>
    </location>
</feature>
<keyword evidence="9" id="KW-1185">Reference proteome</keyword>
<dbReference type="PANTHER" id="PTHR32322">
    <property type="entry name" value="INNER MEMBRANE TRANSPORTER"/>
    <property type="match status" value="1"/>
</dbReference>
<feature type="transmembrane region" description="Helical" evidence="6">
    <location>
        <begin position="215"/>
        <end position="240"/>
    </location>
</feature>
<dbReference type="RefSeq" id="WP_087458575.1">
    <property type="nucleotide sequence ID" value="NZ_CP021434.1"/>
</dbReference>
<feature type="transmembrane region" description="Helical" evidence="6">
    <location>
        <begin position="189"/>
        <end position="209"/>
    </location>
</feature>
<dbReference type="Pfam" id="PF00892">
    <property type="entry name" value="EamA"/>
    <property type="match status" value="2"/>
</dbReference>